<comment type="caution">
    <text evidence="10">The sequence shown here is derived from an EMBL/GenBank/DDBJ whole genome shotgun (WGS) entry which is preliminary data.</text>
</comment>
<name>A0ABR6RU72_9ENTR</name>
<dbReference type="PANTHER" id="PTHR37423">
    <property type="entry name" value="SOLUBLE LYTIC MUREIN TRANSGLYCOSYLASE-RELATED"/>
    <property type="match status" value="1"/>
</dbReference>
<feature type="signal peptide" evidence="7">
    <location>
        <begin position="1"/>
        <end position="27"/>
    </location>
</feature>
<dbReference type="NCBIfam" id="NF008631">
    <property type="entry name" value="PRK11619.1"/>
    <property type="match status" value="1"/>
</dbReference>
<dbReference type="CDD" id="cd13401">
    <property type="entry name" value="Slt70-like"/>
    <property type="match status" value="1"/>
</dbReference>
<dbReference type="SUPFAM" id="SSF48435">
    <property type="entry name" value="Bacterial muramidases"/>
    <property type="match status" value="1"/>
</dbReference>
<evidence type="ECO:0000259" key="9">
    <source>
        <dbReference type="Pfam" id="PF14718"/>
    </source>
</evidence>
<keyword evidence="4 7" id="KW-0732">Signal</keyword>
<evidence type="ECO:0000256" key="7">
    <source>
        <dbReference type="SAM" id="SignalP"/>
    </source>
</evidence>
<dbReference type="SUPFAM" id="SSF53955">
    <property type="entry name" value="Lysozyme-like"/>
    <property type="match status" value="1"/>
</dbReference>
<evidence type="ECO:0000256" key="2">
    <source>
        <dbReference type="ARBA" id="ARBA00007734"/>
    </source>
</evidence>
<dbReference type="InterPro" id="IPR000189">
    <property type="entry name" value="Transglyc_AS"/>
</dbReference>
<dbReference type="InterPro" id="IPR037061">
    <property type="entry name" value="Lytic_TGlycoase_superhlx_L_sf"/>
</dbReference>
<accession>A0ABR6RU72</accession>
<evidence type="ECO:0000256" key="3">
    <source>
        <dbReference type="ARBA" id="ARBA00012587"/>
    </source>
</evidence>
<dbReference type="RefSeq" id="WP_185668267.1">
    <property type="nucleotide sequence ID" value="NZ_JABBJF010000010.1"/>
</dbReference>
<evidence type="ECO:0000256" key="4">
    <source>
        <dbReference type="ARBA" id="ARBA00022729"/>
    </source>
</evidence>
<dbReference type="Gene3D" id="1.10.530.10">
    <property type="match status" value="1"/>
</dbReference>
<comment type="catalytic activity">
    <reaction evidence="1">
        <text>Exolytic cleavage of the (1-&gt;4)-beta-glycosidic linkage between N-acetylmuramic acid (MurNAc) and N-acetylglucosamine (GlcNAc) residues in peptidoglycan, from either the reducing or the non-reducing ends of the peptidoglycan chains, with concomitant formation of a 1,6-anhydrobond in the MurNAc residue.</text>
        <dbReference type="EC" id="4.2.2.n1"/>
    </reaction>
</comment>
<dbReference type="Gene3D" id="1.25.20.10">
    <property type="entry name" value="Bacterial muramidases"/>
    <property type="match status" value="1"/>
</dbReference>
<keyword evidence="5 10" id="KW-0456">Lyase</keyword>
<feature type="domain" description="Transglycosylase SLT" evidence="8">
    <location>
        <begin position="485"/>
        <end position="596"/>
    </location>
</feature>
<evidence type="ECO:0000256" key="1">
    <source>
        <dbReference type="ARBA" id="ARBA00001420"/>
    </source>
</evidence>
<feature type="domain" description="Lytic transglycosylase superhelical linker" evidence="9">
    <location>
        <begin position="410"/>
        <end position="472"/>
    </location>
</feature>
<dbReference type="InterPro" id="IPR023346">
    <property type="entry name" value="Lysozyme-like_dom_sf"/>
</dbReference>
<dbReference type="Pfam" id="PF14718">
    <property type="entry name" value="SLT_L"/>
    <property type="match status" value="1"/>
</dbReference>
<dbReference type="Pfam" id="PF01464">
    <property type="entry name" value="SLT"/>
    <property type="match status" value="1"/>
</dbReference>
<feature type="chain" id="PRO_5045832441" description="peptidoglycan lytic exotransglycosylase" evidence="7">
    <location>
        <begin position="28"/>
        <end position="645"/>
    </location>
</feature>
<comment type="similarity">
    <text evidence="2">Belongs to the transglycosylase Slt family.</text>
</comment>
<evidence type="ECO:0000259" key="8">
    <source>
        <dbReference type="Pfam" id="PF01464"/>
    </source>
</evidence>
<evidence type="ECO:0000313" key="11">
    <source>
        <dbReference type="Proteomes" id="UP000607331"/>
    </source>
</evidence>
<protein>
    <recommendedName>
        <fullName evidence="3">peptidoglycan lytic exotransglycosylase</fullName>
        <ecNumber evidence="3">4.2.2.n1</ecNumber>
    </recommendedName>
</protein>
<dbReference type="Gene3D" id="1.10.1240.20">
    <property type="entry name" value="Lytic transglycosylase, superhelical linker domain"/>
    <property type="match status" value="1"/>
</dbReference>
<evidence type="ECO:0000256" key="5">
    <source>
        <dbReference type="ARBA" id="ARBA00023239"/>
    </source>
</evidence>
<evidence type="ECO:0000313" key="10">
    <source>
        <dbReference type="EMBL" id="MBC1186636.1"/>
    </source>
</evidence>
<organism evidence="10 11">
    <name type="scientific">Kluyvera sichuanensis</name>
    <dbReference type="NCBI Taxonomy" id="2725494"/>
    <lineage>
        <taxon>Bacteria</taxon>
        <taxon>Pseudomonadati</taxon>
        <taxon>Pseudomonadota</taxon>
        <taxon>Gammaproteobacteria</taxon>
        <taxon>Enterobacterales</taxon>
        <taxon>Enterobacteriaceae</taxon>
        <taxon>Kluyvera</taxon>
    </lineage>
</organism>
<dbReference type="PANTHER" id="PTHR37423:SF5">
    <property type="entry name" value="SOLUBLE LYTIC MUREIN TRANSGLYCOSYLASE"/>
    <property type="match status" value="1"/>
</dbReference>
<dbReference type="GO" id="GO:0016829">
    <property type="term" value="F:lyase activity"/>
    <property type="evidence" value="ECO:0007669"/>
    <property type="project" value="UniProtKB-KW"/>
</dbReference>
<dbReference type="EC" id="4.2.2.n1" evidence="3"/>
<dbReference type="InterPro" id="IPR008939">
    <property type="entry name" value="Lytic_TGlycosylase_superhlx_U"/>
</dbReference>
<dbReference type="InterPro" id="IPR008258">
    <property type="entry name" value="Transglycosylase_SLT_dom_1"/>
</dbReference>
<proteinExistence type="inferred from homology"/>
<gene>
    <name evidence="10" type="primary">sltY</name>
    <name evidence="10" type="ORF">HII27_13035</name>
</gene>
<dbReference type="InterPro" id="IPR012289">
    <property type="entry name" value="Lytic_TGlycosylase_superhlx_L"/>
</dbReference>
<sequence length="645" mass="73193">MQKAKQMTWRLLAAGVCLLTVSSVARADTLDQQRSRYAQIKQAWDNNQMDVVDQLMPTLRDYPLYPYLEYRQLSSDLMNTPALAVTNFVQANPTLPPARTLRNRFVNELARREDWRGLLAFSPEKPGTVEAQCNYYYAQYAVGDTQGAWDGAKTLWLTGQNRPNACDKLFGAWRASGTQDPLAYLERIRLAMKAGNTGLVKALASQMPSQYQTIATAITDLANNPNNVLTFARTTGATDFTRQLAAVAFSSVARQDVENARLMIPTLVQAQQLNDDQTQELRDIVAWRLMGNDVTDEQARWRDDAIMRSQSTSLIERRVRMALGTGDRAGLNTWLARLPMEAKDKDEWRYWQADLLMERGRDDEARSILLALMQQRGFYPMVAAQRLGEPYPLRVEKAPGTISSTLTGGAEMARVRELMYWNQDNTARSEWANLVSSRSQTEQAQLARYAFDQRWWDLSVQATIAGKLWDNLQERFPLAYNDLFVRYTTGKDVPQSYAMAIARQESAWNPKVKSPVGASGLMQIMPGTATHTVKMFNLPGYSNPVQLLDPETNINIGTSYLQYVYQQFENNRIFASAAYNAGPGRVRTWLGNSAGRIDAVAFIESIPFSETRGYVKNVLAYDAYYRHFMGQKEDVLSSNEWQRRY</sequence>
<dbReference type="EMBL" id="JABBJF010000010">
    <property type="protein sequence ID" value="MBC1186636.1"/>
    <property type="molecule type" value="Genomic_DNA"/>
</dbReference>
<dbReference type="Proteomes" id="UP000607331">
    <property type="component" value="Unassembled WGS sequence"/>
</dbReference>
<keyword evidence="11" id="KW-1185">Reference proteome</keyword>
<dbReference type="PROSITE" id="PS00922">
    <property type="entry name" value="TRANSGLYCOSYLASE"/>
    <property type="match status" value="1"/>
</dbReference>
<evidence type="ECO:0000256" key="6">
    <source>
        <dbReference type="ARBA" id="ARBA00023316"/>
    </source>
</evidence>
<keyword evidence="6" id="KW-0961">Cell wall biogenesis/degradation</keyword>
<reference evidence="10 11" key="1">
    <citation type="submission" date="2020-04" db="EMBL/GenBank/DDBJ databases">
        <title>The draft genome of Kluyvera sichuanensis strain SCKS090646.</title>
        <authorList>
            <person name="Wei L."/>
            <person name="Liu L."/>
            <person name="Feng Y."/>
            <person name="Zong Z."/>
        </authorList>
    </citation>
    <scope>NUCLEOTIDE SEQUENCE [LARGE SCALE GENOMIC DNA]</scope>
    <source>
        <strain evidence="10 11">090646</strain>
    </source>
</reference>